<keyword evidence="10" id="KW-1185">Reference proteome</keyword>
<evidence type="ECO:0000256" key="7">
    <source>
        <dbReference type="SAM" id="MobiDB-lite"/>
    </source>
</evidence>
<dbReference type="GO" id="GO:0005886">
    <property type="term" value="C:plasma membrane"/>
    <property type="evidence" value="ECO:0007669"/>
    <property type="project" value="TreeGrafter"/>
</dbReference>
<dbReference type="PATRIC" id="fig|29540.5.peg.183"/>
<evidence type="ECO:0000256" key="3">
    <source>
        <dbReference type="ARBA" id="ARBA00022597"/>
    </source>
</evidence>
<dbReference type="NCBIfam" id="TIGR00829">
    <property type="entry name" value="FRU"/>
    <property type="match status" value="1"/>
</dbReference>
<feature type="compositionally biased region" description="Low complexity" evidence="7">
    <location>
        <begin position="104"/>
        <end position="134"/>
    </location>
</feature>
<gene>
    <name evidence="9" type="ORF">C481_00890</name>
</gene>
<dbReference type="eggNOG" id="arCOG10194">
    <property type="taxonomic scope" value="Archaea"/>
</dbReference>
<evidence type="ECO:0000259" key="8">
    <source>
        <dbReference type="PROSITE" id="PS51099"/>
    </source>
</evidence>
<evidence type="ECO:0000313" key="9">
    <source>
        <dbReference type="EMBL" id="ELZ06044.1"/>
    </source>
</evidence>
<feature type="region of interest" description="Disordered" evidence="7">
    <location>
        <begin position="104"/>
        <end position="142"/>
    </location>
</feature>
<dbReference type="STRING" id="29540.C481_00890"/>
<dbReference type="Proteomes" id="UP000011554">
    <property type="component" value="Unassembled WGS sequence"/>
</dbReference>
<dbReference type="Pfam" id="PF02302">
    <property type="entry name" value="PTS_IIB"/>
    <property type="match status" value="1"/>
</dbReference>
<dbReference type="GO" id="GO:0022877">
    <property type="term" value="F:protein-N(PI)-phosphohistidine-fructose phosphotransferase system transporter activity"/>
    <property type="evidence" value="ECO:0007669"/>
    <property type="project" value="InterPro"/>
</dbReference>
<dbReference type="GO" id="GO:0090563">
    <property type="term" value="F:protein-phosphocysteine-sugar phosphotransferase activity"/>
    <property type="evidence" value="ECO:0007669"/>
    <property type="project" value="TreeGrafter"/>
</dbReference>
<dbReference type="OrthoDB" id="170487at2157"/>
<dbReference type="Gene3D" id="3.40.50.2300">
    <property type="match status" value="1"/>
</dbReference>
<dbReference type="PROSITE" id="PS51099">
    <property type="entry name" value="PTS_EIIB_TYPE_2"/>
    <property type="match status" value="1"/>
</dbReference>
<proteinExistence type="predicted"/>
<organism evidence="9 10">
    <name type="scientific">Natrialba asiatica (strain ATCC 700177 / DSM 12278 / JCM 9576 / FERM P-10747 / NBRC 102637 / 172P1)</name>
    <dbReference type="NCBI Taxonomy" id="29540"/>
    <lineage>
        <taxon>Archaea</taxon>
        <taxon>Methanobacteriati</taxon>
        <taxon>Methanobacteriota</taxon>
        <taxon>Stenosarchaea group</taxon>
        <taxon>Halobacteria</taxon>
        <taxon>Halobacteriales</taxon>
        <taxon>Natrialbaceae</taxon>
        <taxon>Natrialba</taxon>
    </lineage>
</organism>
<comment type="caution">
    <text evidence="9">The sequence shown here is derived from an EMBL/GenBank/DDBJ whole genome shotgun (WGS) entry which is preliminary data.</text>
</comment>
<keyword evidence="3" id="KW-0762">Sugar transport</keyword>
<keyword evidence="2" id="KW-0597">Phosphoprotein</keyword>
<evidence type="ECO:0000256" key="5">
    <source>
        <dbReference type="ARBA" id="ARBA00022683"/>
    </source>
</evidence>
<evidence type="ECO:0000313" key="10">
    <source>
        <dbReference type="Proteomes" id="UP000011554"/>
    </source>
</evidence>
<dbReference type="RefSeq" id="WP_006106851.1">
    <property type="nucleotide sequence ID" value="NZ_AOIO01000003.1"/>
</dbReference>
<dbReference type="InterPro" id="IPR036095">
    <property type="entry name" value="PTS_EIIB-like_sf"/>
</dbReference>
<dbReference type="EMBL" id="AOIO01000003">
    <property type="protein sequence ID" value="ELZ06044.1"/>
    <property type="molecule type" value="Genomic_DNA"/>
</dbReference>
<accession>M0B8U6</accession>
<evidence type="ECO:0000256" key="4">
    <source>
        <dbReference type="ARBA" id="ARBA00022679"/>
    </source>
</evidence>
<keyword evidence="4 9" id="KW-0808">Transferase</keyword>
<evidence type="ECO:0000256" key="6">
    <source>
        <dbReference type="ARBA" id="ARBA00022777"/>
    </source>
</evidence>
<sequence length="153" mass="15661">MKLIAVTSCPTGIAHSQMAAENLETTAEDRGHDIKVEVQGAMGAENELTETDVQTADAAIIAADTAVSQDRFTDIVLIKSAVKEAVNDAGGLIDQAVHQAEAGETGVSAVGSESGATAESETEQAGSATAESTEQLGGDPSKGLFARLKRLFS</sequence>
<keyword evidence="6" id="KW-0418">Kinase</keyword>
<dbReference type="SUPFAM" id="SSF52794">
    <property type="entry name" value="PTS system IIB component-like"/>
    <property type="match status" value="1"/>
</dbReference>
<dbReference type="InterPro" id="IPR003501">
    <property type="entry name" value="PTS_EIIB_2/3"/>
</dbReference>
<dbReference type="InterPro" id="IPR003353">
    <property type="entry name" value="PTS_IIB_fruc"/>
</dbReference>
<dbReference type="AlphaFoldDB" id="M0B8U6"/>
<dbReference type="PANTHER" id="PTHR30505:SF0">
    <property type="entry name" value="FRUCTOSE-LIKE PTS SYSTEM EIIBC COMPONENT-RELATED"/>
    <property type="match status" value="1"/>
</dbReference>
<dbReference type="CDD" id="cd05569">
    <property type="entry name" value="PTS_IIB_fructose"/>
    <property type="match status" value="1"/>
</dbReference>
<name>M0B8U6_NATA1</name>
<dbReference type="PANTHER" id="PTHR30505">
    <property type="entry name" value="FRUCTOSE-LIKE PERMEASE"/>
    <property type="match status" value="1"/>
</dbReference>
<protein>
    <submittedName>
        <fullName evidence="9">Phosphotransferase system IIB component</fullName>
    </submittedName>
</protein>
<keyword evidence="5" id="KW-0598">Phosphotransferase system</keyword>
<dbReference type="GO" id="GO:0016301">
    <property type="term" value="F:kinase activity"/>
    <property type="evidence" value="ECO:0007669"/>
    <property type="project" value="UniProtKB-KW"/>
</dbReference>
<reference evidence="9 10" key="1">
    <citation type="journal article" date="2014" name="PLoS Genet.">
        <title>Phylogenetically driven sequencing of extremely halophilic archaea reveals strategies for static and dynamic osmo-response.</title>
        <authorList>
            <person name="Becker E.A."/>
            <person name="Seitzer P.M."/>
            <person name="Tritt A."/>
            <person name="Larsen D."/>
            <person name="Krusor M."/>
            <person name="Yao A.I."/>
            <person name="Wu D."/>
            <person name="Madern D."/>
            <person name="Eisen J.A."/>
            <person name="Darling A.E."/>
            <person name="Facciotti M.T."/>
        </authorList>
    </citation>
    <scope>NUCLEOTIDE SEQUENCE [LARGE SCALE GENOMIC DNA]</scope>
    <source>
        <strain evidence="9 10">DSM 12278</strain>
    </source>
</reference>
<keyword evidence="1" id="KW-0813">Transport</keyword>
<dbReference type="InterPro" id="IPR013011">
    <property type="entry name" value="PTS_EIIB_2"/>
</dbReference>
<dbReference type="GO" id="GO:0009401">
    <property type="term" value="P:phosphoenolpyruvate-dependent sugar phosphotransferase system"/>
    <property type="evidence" value="ECO:0007669"/>
    <property type="project" value="UniProtKB-KW"/>
</dbReference>
<feature type="domain" description="PTS EIIB type-2" evidence="8">
    <location>
        <begin position="1"/>
        <end position="98"/>
    </location>
</feature>
<evidence type="ECO:0000256" key="2">
    <source>
        <dbReference type="ARBA" id="ARBA00022553"/>
    </source>
</evidence>
<dbReference type="InterPro" id="IPR050864">
    <property type="entry name" value="Bacterial_PTS_Sugar_Transport"/>
</dbReference>
<evidence type="ECO:0000256" key="1">
    <source>
        <dbReference type="ARBA" id="ARBA00022448"/>
    </source>
</evidence>